<dbReference type="AlphaFoldDB" id="A0AAV5IA71"/>
<keyword evidence="2" id="KW-1185">Reference proteome</keyword>
<proteinExistence type="predicted"/>
<gene>
    <name evidence="1" type="ORF">SLEP1_g8015</name>
</gene>
<comment type="caution">
    <text evidence="1">The sequence shown here is derived from an EMBL/GenBank/DDBJ whole genome shotgun (WGS) entry which is preliminary data.</text>
</comment>
<evidence type="ECO:0000313" key="2">
    <source>
        <dbReference type="Proteomes" id="UP001054252"/>
    </source>
</evidence>
<reference evidence="1 2" key="1">
    <citation type="journal article" date="2021" name="Commun. Biol.">
        <title>The genome of Shorea leprosula (Dipterocarpaceae) highlights the ecological relevance of drought in aseasonal tropical rainforests.</title>
        <authorList>
            <person name="Ng K.K.S."/>
            <person name="Kobayashi M.J."/>
            <person name="Fawcett J.A."/>
            <person name="Hatakeyama M."/>
            <person name="Paape T."/>
            <person name="Ng C.H."/>
            <person name="Ang C.C."/>
            <person name="Tnah L.H."/>
            <person name="Lee C.T."/>
            <person name="Nishiyama T."/>
            <person name="Sese J."/>
            <person name="O'Brien M.J."/>
            <person name="Copetti D."/>
            <person name="Mohd Noor M.I."/>
            <person name="Ong R.C."/>
            <person name="Putra M."/>
            <person name="Sireger I.Z."/>
            <person name="Indrioko S."/>
            <person name="Kosugi Y."/>
            <person name="Izuno A."/>
            <person name="Isagi Y."/>
            <person name="Lee S.L."/>
            <person name="Shimizu K.K."/>
        </authorList>
    </citation>
    <scope>NUCLEOTIDE SEQUENCE [LARGE SCALE GENOMIC DNA]</scope>
    <source>
        <strain evidence="1">214</strain>
    </source>
</reference>
<dbReference type="Proteomes" id="UP001054252">
    <property type="component" value="Unassembled WGS sequence"/>
</dbReference>
<name>A0AAV5IA71_9ROSI</name>
<evidence type="ECO:0000313" key="1">
    <source>
        <dbReference type="EMBL" id="GKU94536.1"/>
    </source>
</evidence>
<sequence length="51" mass="5844">MRLDSGRNNLSNPCGYENQQPSLEIGLLREDADELCNIWCIGMIHGGFWYL</sequence>
<organism evidence="1 2">
    <name type="scientific">Rubroshorea leprosula</name>
    <dbReference type="NCBI Taxonomy" id="152421"/>
    <lineage>
        <taxon>Eukaryota</taxon>
        <taxon>Viridiplantae</taxon>
        <taxon>Streptophyta</taxon>
        <taxon>Embryophyta</taxon>
        <taxon>Tracheophyta</taxon>
        <taxon>Spermatophyta</taxon>
        <taxon>Magnoliopsida</taxon>
        <taxon>eudicotyledons</taxon>
        <taxon>Gunneridae</taxon>
        <taxon>Pentapetalae</taxon>
        <taxon>rosids</taxon>
        <taxon>malvids</taxon>
        <taxon>Malvales</taxon>
        <taxon>Dipterocarpaceae</taxon>
        <taxon>Rubroshorea</taxon>
    </lineage>
</organism>
<dbReference type="EMBL" id="BPVZ01000008">
    <property type="protein sequence ID" value="GKU94536.1"/>
    <property type="molecule type" value="Genomic_DNA"/>
</dbReference>
<protein>
    <submittedName>
        <fullName evidence="1">Uncharacterized protein</fullName>
    </submittedName>
</protein>
<accession>A0AAV5IA71</accession>